<evidence type="ECO:0000313" key="1">
    <source>
        <dbReference type="EMBL" id="TPN89283.1"/>
    </source>
</evidence>
<comment type="caution">
    <text evidence="1">The sequence shown here is derived from an EMBL/GenBank/DDBJ whole genome shotgun (WGS) entry which is preliminary data.</text>
</comment>
<dbReference type="CDD" id="cd24013">
    <property type="entry name" value="ASKHA_ATPase_BT3980-like"/>
    <property type="match status" value="1"/>
</dbReference>
<dbReference type="OrthoDB" id="658622at2"/>
<organism evidence="1 2">
    <name type="scientific">Aquimarina algicola</name>
    <dbReference type="NCBI Taxonomy" id="2589995"/>
    <lineage>
        <taxon>Bacteria</taxon>
        <taxon>Pseudomonadati</taxon>
        <taxon>Bacteroidota</taxon>
        <taxon>Flavobacteriia</taxon>
        <taxon>Flavobacteriales</taxon>
        <taxon>Flavobacteriaceae</taxon>
        <taxon>Aquimarina</taxon>
    </lineage>
</organism>
<dbReference type="AlphaFoldDB" id="A0A504JNH4"/>
<name>A0A504JNH4_9FLAO</name>
<keyword evidence="2" id="KW-1185">Reference proteome</keyword>
<dbReference type="Pfam" id="PF12864">
    <property type="entry name" value="DUF3822"/>
    <property type="match status" value="1"/>
</dbReference>
<dbReference type="RefSeq" id="WP_140589764.1">
    <property type="nucleotide sequence ID" value="NZ_VFWZ01000001.1"/>
</dbReference>
<sequence>MGQTTNNNIENNTLKILSIQISLNGLSFCVKENNQVIVIKQDNFGISLNPEQVLNKIKYTFQHDETLKGDFSSIEVIYQNDLYTIVPKSLFNENSVKEYLKYNIKILENDFVAYDEIHQHDIVSVYIPYANINNFFFENFGSFTYKHSSTILINNLATREKNNNTPIVFANINQKYFDLIIIKKGKLVLLNTYKYETKEDFLYYVMFATEQLKLNPEKFTLKFIGDLTKDSDLYTIAYKYIRNIEFEKASDSVHISPNLSNFEPHQHFVLLSHF</sequence>
<gene>
    <name evidence="1" type="ORF">FHK87_03380</name>
</gene>
<reference evidence="1 2" key="1">
    <citation type="submission" date="2019-06" db="EMBL/GenBank/DDBJ databases">
        <authorList>
            <person name="Meng X."/>
        </authorList>
    </citation>
    <scope>NUCLEOTIDE SEQUENCE [LARGE SCALE GENOMIC DNA]</scope>
    <source>
        <strain evidence="1 2">M625</strain>
    </source>
</reference>
<dbReference type="Proteomes" id="UP000315540">
    <property type="component" value="Unassembled WGS sequence"/>
</dbReference>
<proteinExistence type="predicted"/>
<protein>
    <submittedName>
        <fullName evidence="1">DUF3822 family protein</fullName>
    </submittedName>
</protein>
<dbReference type="InterPro" id="IPR024213">
    <property type="entry name" value="DUF3822"/>
</dbReference>
<dbReference type="Gene3D" id="3.30.420.250">
    <property type="match status" value="1"/>
</dbReference>
<dbReference type="Gene3D" id="3.30.420.260">
    <property type="match status" value="1"/>
</dbReference>
<evidence type="ECO:0000313" key="2">
    <source>
        <dbReference type="Proteomes" id="UP000315540"/>
    </source>
</evidence>
<dbReference type="EMBL" id="VFWZ01000001">
    <property type="protein sequence ID" value="TPN89283.1"/>
    <property type="molecule type" value="Genomic_DNA"/>
</dbReference>
<accession>A0A504JNH4</accession>